<protein>
    <submittedName>
        <fullName evidence="1">Uncharacterized protein</fullName>
    </submittedName>
</protein>
<dbReference type="AlphaFoldDB" id="A0A1H9M0I7"/>
<proteinExistence type="predicted"/>
<accession>A0A1H9M0I7</accession>
<name>A0A1H9M0I7_9BACT</name>
<sequence length="30" mass="3477">MKLPLNCEVEYLQHFLPVEEAAKLLLGQYS</sequence>
<organism evidence="1 2">
    <name type="scientific">Neolewinella agarilytica</name>
    <dbReference type="NCBI Taxonomy" id="478744"/>
    <lineage>
        <taxon>Bacteria</taxon>
        <taxon>Pseudomonadati</taxon>
        <taxon>Bacteroidota</taxon>
        <taxon>Saprospiria</taxon>
        <taxon>Saprospirales</taxon>
        <taxon>Lewinellaceae</taxon>
        <taxon>Neolewinella</taxon>
    </lineage>
</organism>
<gene>
    <name evidence="1" type="ORF">SAMN05444359_12658</name>
</gene>
<evidence type="ECO:0000313" key="2">
    <source>
        <dbReference type="Proteomes" id="UP000199021"/>
    </source>
</evidence>
<dbReference type="InParanoid" id="A0A1H9M0I7"/>
<dbReference type="Proteomes" id="UP000199021">
    <property type="component" value="Unassembled WGS sequence"/>
</dbReference>
<keyword evidence="2" id="KW-1185">Reference proteome</keyword>
<evidence type="ECO:0000313" key="1">
    <source>
        <dbReference type="EMBL" id="SER16977.1"/>
    </source>
</evidence>
<dbReference type="EMBL" id="FOFB01000026">
    <property type="protein sequence ID" value="SER16977.1"/>
    <property type="molecule type" value="Genomic_DNA"/>
</dbReference>
<reference evidence="2" key="1">
    <citation type="submission" date="2016-10" db="EMBL/GenBank/DDBJ databases">
        <authorList>
            <person name="Varghese N."/>
            <person name="Submissions S."/>
        </authorList>
    </citation>
    <scope>NUCLEOTIDE SEQUENCE [LARGE SCALE GENOMIC DNA]</scope>
    <source>
        <strain evidence="2">DSM 24740</strain>
    </source>
</reference>